<accession>A0A392RVL5</accession>
<evidence type="ECO:0000256" key="1">
    <source>
        <dbReference type="SAM" id="MobiDB-lite"/>
    </source>
</evidence>
<feature type="region of interest" description="Disordered" evidence="1">
    <location>
        <begin position="1"/>
        <end position="56"/>
    </location>
</feature>
<name>A0A392RVL5_9FABA</name>
<organism evidence="2 3">
    <name type="scientific">Trifolium medium</name>
    <dbReference type="NCBI Taxonomy" id="97028"/>
    <lineage>
        <taxon>Eukaryota</taxon>
        <taxon>Viridiplantae</taxon>
        <taxon>Streptophyta</taxon>
        <taxon>Embryophyta</taxon>
        <taxon>Tracheophyta</taxon>
        <taxon>Spermatophyta</taxon>
        <taxon>Magnoliopsida</taxon>
        <taxon>eudicotyledons</taxon>
        <taxon>Gunneridae</taxon>
        <taxon>Pentapetalae</taxon>
        <taxon>rosids</taxon>
        <taxon>fabids</taxon>
        <taxon>Fabales</taxon>
        <taxon>Fabaceae</taxon>
        <taxon>Papilionoideae</taxon>
        <taxon>50 kb inversion clade</taxon>
        <taxon>NPAAA clade</taxon>
        <taxon>Hologalegina</taxon>
        <taxon>IRL clade</taxon>
        <taxon>Trifolieae</taxon>
        <taxon>Trifolium</taxon>
    </lineage>
</organism>
<keyword evidence="3" id="KW-1185">Reference proteome</keyword>
<dbReference type="EMBL" id="LXQA010282423">
    <property type="protein sequence ID" value="MCI40663.1"/>
    <property type="molecule type" value="Genomic_DNA"/>
</dbReference>
<comment type="caution">
    <text evidence="2">The sequence shown here is derived from an EMBL/GenBank/DDBJ whole genome shotgun (WGS) entry which is preliminary data.</text>
</comment>
<sequence>MASTSNNRIDGDQDTVVHSPPREHNIVFSPVQSNDERMPENITGDSRDGEEASPFT</sequence>
<protein>
    <submittedName>
        <fullName evidence="2">Uncharacterized protein</fullName>
    </submittedName>
</protein>
<feature type="compositionally biased region" description="Basic and acidic residues" evidence="1">
    <location>
        <begin position="34"/>
        <end position="50"/>
    </location>
</feature>
<reference evidence="2 3" key="1">
    <citation type="journal article" date="2018" name="Front. Plant Sci.">
        <title>Red Clover (Trifolium pratense) and Zigzag Clover (T. medium) - A Picture of Genomic Similarities and Differences.</title>
        <authorList>
            <person name="Dluhosova J."/>
            <person name="Istvanek J."/>
            <person name="Nedelnik J."/>
            <person name="Repkova J."/>
        </authorList>
    </citation>
    <scope>NUCLEOTIDE SEQUENCE [LARGE SCALE GENOMIC DNA]</scope>
    <source>
        <strain evidence="3">cv. 10/8</strain>
        <tissue evidence="2">Leaf</tissue>
    </source>
</reference>
<evidence type="ECO:0000313" key="2">
    <source>
        <dbReference type="EMBL" id="MCI40663.1"/>
    </source>
</evidence>
<dbReference type="AlphaFoldDB" id="A0A392RVL5"/>
<feature type="non-terminal residue" evidence="2">
    <location>
        <position position="56"/>
    </location>
</feature>
<proteinExistence type="predicted"/>
<evidence type="ECO:0000313" key="3">
    <source>
        <dbReference type="Proteomes" id="UP000265520"/>
    </source>
</evidence>
<dbReference type="Proteomes" id="UP000265520">
    <property type="component" value="Unassembled WGS sequence"/>
</dbReference>